<sequence length="434" mass="47852">MNGLTEDPMSLEAFFFSSLQSSLTTALTCGKGTVSSNSKECGLGNVLTTVSSLGDQPVTVGSSTQLPVMNFNLLSCGKLYADLLKTFEDSVQSFPLTSTPLKKGGFVSIRVDPNKSKVPTASVGKSPQSMAKAELRFIADSSWAKHVEAEDLDSDGLAQRIIMVKLLDAHKCLGSRSLARGSCEDFMSMIEEFNLIGIRSQGARFTWVRGRSSRTRVERRLAQIDARIISPQQFGFIRDQYIEDCIALASDCVNVLHKKYYEGNVAIKIDIQKAFDTFDWKFLCRVLRAFGFSQTFMDWIVSIPGFSRLSVLINGSPTATLWEAVFSAFQRRVSADIWTSFFKQTKSALSLVWRSVYDANHLGIGCMRNCVDDLLILHQFGLCGPPGVKGCGCVFRTCRSFVKACFAVPFGQVFAFEAELLTASLAVNYAWNLG</sequence>
<comment type="caution">
    <text evidence="2">The sequence shown here is derived from an EMBL/GenBank/DDBJ whole genome shotgun (WGS) entry which is preliminary data.</text>
</comment>
<evidence type="ECO:0000313" key="2">
    <source>
        <dbReference type="EMBL" id="KAK2637932.1"/>
    </source>
</evidence>
<dbReference type="AlphaFoldDB" id="A0AAD9TLE3"/>
<proteinExistence type="predicted"/>
<protein>
    <recommendedName>
        <fullName evidence="1">Reverse transcriptase domain-containing protein</fullName>
    </recommendedName>
</protein>
<organism evidence="2 3">
    <name type="scientific">Dipteronia dyeriana</name>
    <dbReference type="NCBI Taxonomy" id="168575"/>
    <lineage>
        <taxon>Eukaryota</taxon>
        <taxon>Viridiplantae</taxon>
        <taxon>Streptophyta</taxon>
        <taxon>Embryophyta</taxon>
        <taxon>Tracheophyta</taxon>
        <taxon>Spermatophyta</taxon>
        <taxon>Magnoliopsida</taxon>
        <taxon>eudicotyledons</taxon>
        <taxon>Gunneridae</taxon>
        <taxon>Pentapetalae</taxon>
        <taxon>rosids</taxon>
        <taxon>malvids</taxon>
        <taxon>Sapindales</taxon>
        <taxon>Sapindaceae</taxon>
        <taxon>Hippocastanoideae</taxon>
        <taxon>Acereae</taxon>
        <taxon>Dipteronia</taxon>
    </lineage>
</organism>
<dbReference type="EMBL" id="JANJYI010000008">
    <property type="protein sequence ID" value="KAK2637932.1"/>
    <property type="molecule type" value="Genomic_DNA"/>
</dbReference>
<dbReference type="PANTHER" id="PTHR19446">
    <property type="entry name" value="REVERSE TRANSCRIPTASES"/>
    <property type="match status" value="1"/>
</dbReference>
<name>A0AAD9TLE3_9ROSI</name>
<evidence type="ECO:0000259" key="1">
    <source>
        <dbReference type="Pfam" id="PF00078"/>
    </source>
</evidence>
<feature type="domain" description="Reverse transcriptase" evidence="1">
    <location>
        <begin position="214"/>
        <end position="302"/>
    </location>
</feature>
<accession>A0AAD9TLE3</accession>
<evidence type="ECO:0000313" key="3">
    <source>
        <dbReference type="Proteomes" id="UP001280121"/>
    </source>
</evidence>
<reference evidence="2" key="1">
    <citation type="journal article" date="2023" name="Plant J.">
        <title>Genome sequences and population genomics provide insights into the demographic history, inbreeding, and mutation load of two 'living fossil' tree species of Dipteronia.</title>
        <authorList>
            <person name="Feng Y."/>
            <person name="Comes H.P."/>
            <person name="Chen J."/>
            <person name="Zhu S."/>
            <person name="Lu R."/>
            <person name="Zhang X."/>
            <person name="Li P."/>
            <person name="Qiu J."/>
            <person name="Olsen K.M."/>
            <person name="Qiu Y."/>
        </authorList>
    </citation>
    <scope>NUCLEOTIDE SEQUENCE</scope>
    <source>
        <strain evidence="2">KIB01</strain>
    </source>
</reference>
<keyword evidence="3" id="KW-1185">Reference proteome</keyword>
<dbReference type="Pfam" id="PF00078">
    <property type="entry name" value="RVT_1"/>
    <property type="match status" value="1"/>
</dbReference>
<dbReference type="InterPro" id="IPR000477">
    <property type="entry name" value="RT_dom"/>
</dbReference>
<dbReference type="Proteomes" id="UP001280121">
    <property type="component" value="Unassembled WGS sequence"/>
</dbReference>
<gene>
    <name evidence="2" type="ORF">Ddye_025727</name>
</gene>